<dbReference type="Pfam" id="PF12948">
    <property type="entry name" value="MSP7_C"/>
    <property type="match status" value="1"/>
</dbReference>
<evidence type="ECO:0000256" key="1">
    <source>
        <dbReference type="SAM" id="MobiDB-lite"/>
    </source>
</evidence>
<sequence>MKSGIVLVSCLLLLCAGPILGEENKKEKQNMKKEDEDNNKEDDLETVKGRLQNLKAQFQDEKLLKKITEEQILKLKKKMEEFKNLKSEQEAKWASRRGHTSPGDNDELDLIDEELSGQSDNPDEDPIMVSRSGGGEGGTGGIYGQGDTDSPVSAGGSNENDVDSQSSSSEEDVTEVRSREDPQGQSNGGGSSNPTGDQGDGASESRSESASVSSSEGASRQVSEPVAEVSDDSINSADPTSQARSAASNQVNPEAQVNHVDILYDELLAGDNKKNIMDEGKHHSAYNNFRKQYDKLVLNQTEYDISLKLLDTMLSNGTVQEEKKNAIAETFKKAMYDKEYSEKFKNLISGVYGFAKRNNFLDGDKIKVGDYNKLFDYVSSLMNTLEL</sequence>
<accession>A0A1L2DWB0</accession>
<proteinExistence type="predicted"/>
<organism evidence="4">
    <name type="scientific">Plasmodium simiovale</name>
    <dbReference type="NCBI Taxonomy" id="35085"/>
    <lineage>
        <taxon>Eukaryota</taxon>
        <taxon>Sar</taxon>
        <taxon>Alveolata</taxon>
        <taxon>Apicomplexa</taxon>
        <taxon>Aconoidasida</taxon>
        <taxon>Haemosporida</taxon>
        <taxon>Plasmodiidae</taxon>
        <taxon>Plasmodium</taxon>
        <taxon>Plasmodium (Plasmodium)</taxon>
    </lineage>
</organism>
<feature type="region of interest" description="Disordered" evidence="1">
    <location>
        <begin position="23"/>
        <end position="44"/>
    </location>
</feature>
<evidence type="ECO:0000313" key="4">
    <source>
        <dbReference type="EMBL" id="AND94810.1"/>
    </source>
</evidence>
<feature type="chain" id="PRO_5013289922" evidence="2">
    <location>
        <begin position="22"/>
        <end position="387"/>
    </location>
</feature>
<feature type="compositionally biased region" description="Gly residues" evidence="1">
    <location>
        <begin position="132"/>
        <end position="144"/>
    </location>
</feature>
<feature type="compositionally biased region" description="Low complexity" evidence="1">
    <location>
        <begin position="157"/>
        <end position="168"/>
    </location>
</feature>
<dbReference type="EMBL" id="KU307302">
    <property type="protein sequence ID" value="AND94810.1"/>
    <property type="molecule type" value="Genomic_DNA"/>
</dbReference>
<feature type="domain" description="Merozoite surface protein C-terminal" evidence="3">
    <location>
        <begin position="257"/>
        <end position="378"/>
    </location>
</feature>
<name>A0A1L2DWB0_PLASM</name>
<reference evidence="4" key="1">
    <citation type="submission" date="2015-12" db="EMBL/GenBank/DDBJ databases">
        <title>Evolution of the merozoite surface protein 7 (MSP7) multi-gene family in Plasmodium spp.: a comparative study with emphasis on species closely related to Plasmodium vivax.</title>
        <authorList>
            <person name="Castillo A.I."/>
            <person name="Pacheco M.A."/>
            <person name="Escalante A.A."/>
        </authorList>
    </citation>
    <scope>NUCLEOTIDE SEQUENCE</scope>
</reference>
<feature type="compositionally biased region" description="Basic and acidic residues" evidence="1">
    <location>
        <begin position="84"/>
        <end position="93"/>
    </location>
</feature>
<feature type="compositionally biased region" description="Low complexity" evidence="1">
    <location>
        <begin position="201"/>
        <end position="224"/>
    </location>
</feature>
<protein>
    <submittedName>
        <fullName evidence="4">Merozoite surface protein 7</fullName>
    </submittedName>
</protein>
<evidence type="ECO:0000259" key="3">
    <source>
        <dbReference type="Pfam" id="PF12948"/>
    </source>
</evidence>
<feature type="compositionally biased region" description="Polar residues" evidence="1">
    <location>
        <begin position="232"/>
        <end position="254"/>
    </location>
</feature>
<dbReference type="AlphaFoldDB" id="A0A1L2DWB0"/>
<dbReference type="InterPro" id="IPR024781">
    <property type="entry name" value="MSP_C"/>
</dbReference>
<evidence type="ECO:0000256" key="2">
    <source>
        <dbReference type="SAM" id="SignalP"/>
    </source>
</evidence>
<feature type="signal peptide" evidence="2">
    <location>
        <begin position="1"/>
        <end position="21"/>
    </location>
</feature>
<keyword evidence="4" id="KW-0477">Merozoite</keyword>
<gene>
    <name evidence="4" type="primary">MSP7</name>
</gene>
<feature type="region of interest" description="Disordered" evidence="1">
    <location>
        <begin position="84"/>
        <end position="254"/>
    </location>
</feature>
<feature type="compositionally biased region" description="Acidic residues" evidence="1">
    <location>
        <begin position="104"/>
        <end position="126"/>
    </location>
</feature>
<keyword evidence="2" id="KW-0732">Signal</keyword>
<feature type="compositionally biased region" description="Basic and acidic residues" evidence="1">
    <location>
        <begin position="23"/>
        <end position="35"/>
    </location>
</feature>